<organism evidence="1 2">
    <name type="scientific">Exophiala mesophila</name>
    <name type="common">Black yeast-like fungus</name>
    <dbReference type="NCBI Taxonomy" id="212818"/>
    <lineage>
        <taxon>Eukaryota</taxon>
        <taxon>Fungi</taxon>
        <taxon>Dikarya</taxon>
        <taxon>Ascomycota</taxon>
        <taxon>Pezizomycotina</taxon>
        <taxon>Eurotiomycetes</taxon>
        <taxon>Chaetothyriomycetidae</taxon>
        <taxon>Chaetothyriales</taxon>
        <taxon>Herpotrichiellaceae</taxon>
        <taxon>Exophiala</taxon>
    </lineage>
</organism>
<dbReference type="AlphaFoldDB" id="A0A0D1ZT02"/>
<dbReference type="PANTHER" id="PTHR39596:SF2">
    <property type="entry name" value="HET DOMAIN PROTEIN (AFU_ORTHOLOGUE AFUA_1G17550)-RELATED"/>
    <property type="match status" value="1"/>
</dbReference>
<evidence type="ECO:0008006" key="3">
    <source>
        <dbReference type="Google" id="ProtNLM"/>
    </source>
</evidence>
<dbReference type="HOGENOM" id="CLU_009388_3_0_1"/>
<dbReference type="OrthoDB" id="2426273at2759"/>
<dbReference type="GeneID" id="27318654"/>
<dbReference type="PANTHER" id="PTHR39596">
    <property type="match status" value="1"/>
</dbReference>
<gene>
    <name evidence="1" type="ORF">PV10_00809</name>
</gene>
<sequence>MDHITKPFDPASSDIPVPRLSNTKYDGLDFATYPDRRGWDLSRLLAGDFSQHDQEATAGFLQDWLFFGTLATVIAEAAKDEIASYVQTGGDSKYGYVNTSLLPKHLHDRLNYLKVMAFDQPELAKTLVRSAEKCLQTLSYMCCMASCSVNGLESTEDRKVIWPLPPEVDLSLRVLGQLFASAFYGGLMTDFITARLPPTALPQLQFPPGNLLVSRMRQSGWCPSDVSMVSQDFSPSTMVYLSRLKREATSRDHSACTSQKCFAFQIDDSTYTSKHCQENCTCEYVGPPIDQVVKIIASGGVPLMSIVIDQVSDEIEIKVEEYKPGQEYVCFSHVWSDGLGNANDNTLPRCQIVRLRGLLDDLAGMKSRRELLNTARFSAFMRKQRKLSMRFWLDTLCVPVQKQYVDIRKMAIRHMNNVYANTYHLLVLDAELQKIAVPDLRETLLRVSICGWMRRLWTLLEGVVGARAHIKFKDRIIDLETVYEQFSEDDQQLDMSRLMRQSAGSLESDAVKFYWKMALFRKTIRSSDSLQRKMFGYTVTYETKFFQGKTEMMKYDANLERQSQCLAVMEAFVASRWRTTSRREDVYLCLANLLGWNTEGLSKVPVEQRMRNLLEQQQDLPQGLIFVSGSRMAEPGWRWAVTDFDSPGTSPFGARIPINDATAAHRDGNGLTVKYPGLLLPSVLTNIIDEQILVPTADDGGSDQLKWWRIRLDNQQISHGEANQAGPSYGFALLFYDGRGNVETPIPGNVAMAAALVSLDGEPFSSTNPVTTAASTACSFISLAALEAIGSAQEFMALRQRKDLNIRFVEDEAQLVRQRWTVG</sequence>
<dbReference type="STRING" id="212818.A0A0D1ZT02"/>
<dbReference type="OMA" id="MSAWMRR"/>
<dbReference type="Proteomes" id="UP000054302">
    <property type="component" value="Unassembled WGS sequence"/>
</dbReference>
<keyword evidence="2" id="KW-1185">Reference proteome</keyword>
<dbReference type="EMBL" id="KN847520">
    <property type="protein sequence ID" value="KIV96999.1"/>
    <property type="molecule type" value="Genomic_DNA"/>
</dbReference>
<proteinExistence type="predicted"/>
<dbReference type="RefSeq" id="XP_016228573.1">
    <property type="nucleotide sequence ID" value="XM_016364924.1"/>
</dbReference>
<accession>A0A0D1ZT02</accession>
<evidence type="ECO:0000313" key="2">
    <source>
        <dbReference type="Proteomes" id="UP000054302"/>
    </source>
</evidence>
<reference evidence="1 2" key="1">
    <citation type="submission" date="2015-01" db="EMBL/GenBank/DDBJ databases">
        <title>The Genome Sequence of Exophiala mesophila CBS40295.</title>
        <authorList>
            <consortium name="The Broad Institute Genomics Platform"/>
            <person name="Cuomo C."/>
            <person name="de Hoog S."/>
            <person name="Gorbushina A."/>
            <person name="Stielow B."/>
            <person name="Teixiera M."/>
            <person name="Abouelleil A."/>
            <person name="Chapman S.B."/>
            <person name="Priest M."/>
            <person name="Young S.K."/>
            <person name="Wortman J."/>
            <person name="Nusbaum C."/>
            <person name="Birren B."/>
        </authorList>
    </citation>
    <scope>NUCLEOTIDE SEQUENCE [LARGE SCALE GENOMIC DNA]</scope>
    <source>
        <strain evidence="1 2">CBS 40295</strain>
    </source>
</reference>
<evidence type="ECO:0000313" key="1">
    <source>
        <dbReference type="EMBL" id="KIV96999.1"/>
    </source>
</evidence>
<dbReference type="VEuPathDB" id="FungiDB:PV10_00809"/>
<name>A0A0D1ZT02_EXOME</name>
<protein>
    <recommendedName>
        <fullName evidence="3">Heterokaryon incompatibility domain-containing protein</fullName>
    </recommendedName>
</protein>